<keyword evidence="3" id="KW-0378">Hydrolase</keyword>
<organism evidence="3 4">
    <name type="scientific">Papiliotrema laurentii</name>
    <name type="common">Cryptococcus laurentii</name>
    <dbReference type="NCBI Taxonomy" id="5418"/>
    <lineage>
        <taxon>Eukaryota</taxon>
        <taxon>Fungi</taxon>
        <taxon>Dikarya</taxon>
        <taxon>Basidiomycota</taxon>
        <taxon>Agaricomycotina</taxon>
        <taxon>Tremellomycetes</taxon>
        <taxon>Tremellales</taxon>
        <taxon>Rhynchogastremaceae</taxon>
        <taxon>Papiliotrema</taxon>
    </lineage>
</organism>
<dbReference type="InterPro" id="IPR029058">
    <property type="entry name" value="AB_hydrolase_fold"/>
</dbReference>
<dbReference type="PANTHER" id="PTHR47668:SF1">
    <property type="entry name" value="DIENELACTONE HYDROLASE DOMAIN-CONTAINING PROTEIN-RELATED"/>
    <property type="match status" value="1"/>
</dbReference>
<dbReference type="AlphaFoldDB" id="A0AAD9L956"/>
<comment type="caution">
    <text evidence="3">The sequence shown here is derived from an EMBL/GenBank/DDBJ whole genome shotgun (WGS) entry which is preliminary data.</text>
</comment>
<keyword evidence="4" id="KW-1185">Reference proteome</keyword>
<feature type="domain" description="Dienelactone hydrolase" evidence="2">
    <location>
        <begin position="48"/>
        <end position="265"/>
    </location>
</feature>
<dbReference type="Pfam" id="PF01738">
    <property type="entry name" value="DLH"/>
    <property type="match status" value="1"/>
</dbReference>
<evidence type="ECO:0000256" key="1">
    <source>
        <dbReference type="SAM" id="MobiDB-lite"/>
    </source>
</evidence>
<proteinExistence type="predicted"/>
<evidence type="ECO:0000313" key="4">
    <source>
        <dbReference type="Proteomes" id="UP001182556"/>
    </source>
</evidence>
<feature type="region of interest" description="Disordered" evidence="1">
    <location>
        <begin position="1"/>
        <end position="23"/>
    </location>
</feature>
<gene>
    <name evidence="3" type="ORF">DB88DRAFT_479202</name>
</gene>
<protein>
    <submittedName>
        <fullName evidence="3">Alpha/Beta hydrolase protein</fullName>
    </submittedName>
</protein>
<dbReference type="EMBL" id="JAODAN010000001">
    <property type="protein sequence ID" value="KAK1927773.1"/>
    <property type="molecule type" value="Genomic_DNA"/>
</dbReference>
<dbReference type="PANTHER" id="PTHR47668">
    <property type="entry name" value="DIENELACTONE HYDROLASE FAMILY PROTEIN (AFU_ORTHOLOGUE AFUA_6G01940)"/>
    <property type="match status" value="1"/>
</dbReference>
<evidence type="ECO:0000259" key="2">
    <source>
        <dbReference type="Pfam" id="PF01738"/>
    </source>
</evidence>
<dbReference type="GO" id="GO:0016787">
    <property type="term" value="F:hydrolase activity"/>
    <property type="evidence" value="ECO:0007669"/>
    <property type="project" value="UniProtKB-KW"/>
</dbReference>
<dbReference type="SUPFAM" id="SSF53474">
    <property type="entry name" value="alpha/beta-Hydrolases"/>
    <property type="match status" value="1"/>
</dbReference>
<reference evidence="3" key="1">
    <citation type="submission" date="2023-02" db="EMBL/GenBank/DDBJ databases">
        <title>Identification and recombinant expression of a fungal hydrolase from Papiliotrema laurentii that hydrolyzes apple cutin and clears colloidal polyester polyurethane.</title>
        <authorList>
            <consortium name="DOE Joint Genome Institute"/>
            <person name="Roman V.A."/>
            <person name="Bojanowski C."/>
            <person name="Crable B.R."/>
            <person name="Wagner D.N."/>
            <person name="Hung C.S."/>
            <person name="Nadeau L.J."/>
            <person name="Schratz L."/>
            <person name="Haridas S."/>
            <person name="Pangilinan J."/>
            <person name="Lipzen A."/>
            <person name="Na H."/>
            <person name="Yan M."/>
            <person name="Ng V."/>
            <person name="Grigoriev I.V."/>
            <person name="Spatafora J.W."/>
            <person name="Barlow D."/>
            <person name="Biffinger J."/>
            <person name="Kelley-Loughnane N."/>
            <person name="Varaljay V.A."/>
            <person name="Crookes-Goodson W.J."/>
        </authorList>
    </citation>
    <scope>NUCLEOTIDE SEQUENCE</scope>
    <source>
        <strain evidence="3">5307AH</strain>
    </source>
</reference>
<sequence>MSGKETDCCPPQKTESGAIKHTVPHPVSEKTGLELAGTIEKLGGFDEVYVTGPEDAKHAIVVVYDIFGFWETTNRGSDLLVSHLRSTFPSRVYMPDLFRGKAFPKSEDGNKEKLGKFFSGTAKLSDRLPEVIAFANFLKTDKGYKSVSILGYCWGGKITLQALSSTLDKPTPFCCGAIVHPAMIAPEDGDNLAVPLGFYPSRDEPKDVVQKIQAVNKDRFGNKSDYHLYDTVHHGWAAARANLKDPENLKQYEDVYQRVAKFFAKTGCA</sequence>
<accession>A0AAD9L956</accession>
<dbReference type="InterPro" id="IPR002925">
    <property type="entry name" value="Dienelactn_hydro"/>
</dbReference>
<dbReference type="Gene3D" id="3.40.50.1820">
    <property type="entry name" value="alpha/beta hydrolase"/>
    <property type="match status" value="1"/>
</dbReference>
<name>A0AAD9L956_PAPLA</name>
<evidence type="ECO:0000313" key="3">
    <source>
        <dbReference type="EMBL" id="KAK1927773.1"/>
    </source>
</evidence>
<dbReference type="Proteomes" id="UP001182556">
    <property type="component" value="Unassembled WGS sequence"/>
</dbReference>